<evidence type="ECO:0000313" key="1">
    <source>
        <dbReference type="EMBL" id="EAZ89465.1"/>
    </source>
</evidence>
<sequence length="71" mass="8304">MNHQSFYQPSSTCKQPDFPPESYYLNRLIDLWGDECWDDSLDETEANSVCVSHLLVDTEQESQLNCIQNFQ</sequence>
<accession>A3IVJ0</accession>
<dbReference type="Proteomes" id="UP000003781">
    <property type="component" value="Unassembled WGS sequence"/>
</dbReference>
<evidence type="ECO:0000313" key="2">
    <source>
        <dbReference type="Proteomes" id="UP000003781"/>
    </source>
</evidence>
<gene>
    <name evidence="1" type="ORF">CY0110_01440</name>
</gene>
<name>A3IVJ0_9CHRO</name>
<dbReference type="EMBL" id="AAXW01000043">
    <property type="protein sequence ID" value="EAZ89465.1"/>
    <property type="molecule type" value="Genomic_DNA"/>
</dbReference>
<comment type="caution">
    <text evidence="1">The sequence shown here is derived from an EMBL/GenBank/DDBJ whole genome shotgun (WGS) entry which is preliminary data.</text>
</comment>
<proteinExistence type="predicted"/>
<organism evidence="1 2">
    <name type="scientific">Crocosphaera chwakensis CCY0110</name>
    <dbReference type="NCBI Taxonomy" id="391612"/>
    <lineage>
        <taxon>Bacteria</taxon>
        <taxon>Bacillati</taxon>
        <taxon>Cyanobacteriota</taxon>
        <taxon>Cyanophyceae</taxon>
        <taxon>Oscillatoriophycideae</taxon>
        <taxon>Chroococcales</taxon>
        <taxon>Aphanothecaceae</taxon>
        <taxon>Crocosphaera</taxon>
        <taxon>Crocosphaera chwakensis</taxon>
    </lineage>
</organism>
<dbReference type="AlphaFoldDB" id="A3IVJ0"/>
<dbReference type="RefSeq" id="WP_008277400.1">
    <property type="nucleotide sequence ID" value="NZ_AAXW01000043.1"/>
</dbReference>
<keyword evidence="2" id="KW-1185">Reference proteome</keyword>
<reference evidence="1 2" key="1">
    <citation type="submission" date="2007-03" db="EMBL/GenBank/DDBJ databases">
        <authorList>
            <person name="Stal L."/>
            <person name="Ferriera S."/>
            <person name="Johnson J."/>
            <person name="Kravitz S."/>
            <person name="Beeson K."/>
            <person name="Sutton G."/>
            <person name="Rogers Y.-H."/>
            <person name="Friedman R."/>
            <person name="Frazier M."/>
            <person name="Venter J.C."/>
        </authorList>
    </citation>
    <scope>NUCLEOTIDE SEQUENCE [LARGE SCALE GENOMIC DNA]</scope>
    <source>
        <strain evidence="1 2">CCY0110</strain>
    </source>
</reference>
<protein>
    <submittedName>
        <fullName evidence="1">Uncharacterized protein</fullName>
    </submittedName>
</protein>